<accession>A0ABP6T262</accession>
<feature type="transmembrane region" description="Helical" evidence="1">
    <location>
        <begin position="39"/>
        <end position="66"/>
    </location>
</feature>
<sequence>METTTRSRSAFTPLTRALFIAYAIALLAAFVAFSTDASWTPAAVIAFAGTGVAYALVVVFNVGGAADRLAAHRPRFGSPPPGFDKPIVVRLFHVLFIGVAALFIYLAVTGKATPAG</sequence>
<dbReference type="EMBL" id="BAAAYN010000029">
    <property type="protein sequence ID" value="GAA3390549.1"/>
    <property type="molecule type" value="Genomic_DNA"/>
</dbReference>
<dbReference type="Proteomes" id="UP001501676">
    <property type="component" value="Unassembled WGS sequence"/>
</dbReference>
<protein>
    <submittedName>
        <fullName evidence="2">Uncharacterized protein</fullName>
    </submittedName>
</protein>
<feature type="transmembrane region" description="Helical" evidence="1">
    <location>
        <begin position="14"/>
        <end position="33"/>
    </location>
</feature>
<dbReference type="RefSeq" id="WP_345730143.1">
    <property type="nucleotide sequence ID" value="NZ_BAAAYN010000029.1"/>
</dbReference>
<keyword evidence="3" id="KW-1185">Reference proteome</keyword>
<name>A0ABP6T262_9ACTN</name>
<evidence type="ECO:0000313" key="2">
    <source>
        <dbReference type="EMBL" id="GAA3390549.1"/>
    </source>
</evidence>
<organism evidence="2 3">
    <name type="scientific">Cryptosporangium minutisporangium</name>
    <dbReference type="NCBI Taxonomy" id="113569"/>
    <lineage>
        <taxon>Bacteria</taxon>
        <taxon>Bacillati</taxon>
        <taxon>Actinomycetota</taxon>
        <taxon>Actinomycetes</taxon>
        <taxon>Cryptosporangiales</taxon>
        <taxon>Cryptosporangiaceae</taxon>
        <taxon>Cryptosporangium</taxon>
    </lineage>
</organism>
<keyword evidence="1" id="KW-1133">Transmembrane helix</keyword>
<keyword evidence="1" id="KW-0472">Membrane</keyword>
<feature type="transmembrane region" description="Helical" evidence="1">
    <location>
        <begin position="87"/>
        <end position="108"/>
    </location>
</feature>
<reference evidence="3" key="1">
    <citation type="journal article" date="2019" name="Int. J. Syst. Evol. Microbiol.">
        <title>The Global Catalogue of Microorganisms (GCM) 10K type strain sequencing project: providing services to taxonomists for standard genome sequencing and annotation.</title>
        <authorList>
            <consortium name="The Broad Institute Genomics Platform"/>
            <consortium name="The Broad Institute Genome Sequencing Center for Infectious Disease"/>
            <person name="Wu L."/>
            <person name="Ma J."/>
        </authorList>
    </citation>
    <scope>NUCLEOTIDE SEQUENCE [LARGE SCALE GENOMIC DNA]</scope>
    <source>
        <strain evidence="3">JCM 9458</strain>
    </source>
</reference>
<evidence type="ECO:0000256" key="1">
    <source>
        <dbReference type="SAM" id="Phobius"/>
    </source>
</evidence>
<proteinExistence type="predicted"/>
<comment type="caution">
    <text evidence="2">The sequence shown here is derived from an EMBL/GenBank/DDBJ whole genome shotgun (WGS) entry which is preliminary data.</text>
</comment>
<keyword evidence="1" id="KW-0812">Transmembrane</keyword>
<evidence type="ECO:0000313" key="3">
    <source>
        <dbReference type="Proteomes" id="UP001501676"/>
    </source>
</evidence>
<gene>
    <name evidence="2" type="ORF">GCM10020369_44910</name>
</gene>